<protein>
    <submittedName>
        <fullName evidence="1">Uncharacterized protein</fullName>
    </submittedName>
</protein>
<name>A0ABW9KK38_9BACT</name>
<proteinExistence type="predicted"/>
<organism evidence="1 2">
    <name type="scientific">Terriglobus aquaticus</name>
    <dbReference type="NCBI Taxonomy" id="940139"/>
    <lineage>
        <taxon>Bacteria</taxon>
        <taxon>Pseudomonadati</taxon>
        <taxon>Acidobacteriota</taxon>
        <taxon>Terriglobia</taxon>
        <taxon>Terriglobales</taxon>
        <taxon>Acidobacteriaceae</taxon>
        <taxon>Terriglobus</taxon>
    </lineage>
</organism>
<reference evidence="1 2" key="1">
    <citation type="submission" date="2024-12" db="EMBL/GenBank/DDBJ databases">
        <authorList>
            <person name="Lee Y."/>
        </authorList>
    </citation>
    <scope>NUCLEOTIDE SEQUENCE [LARGE SCALE GENOMIC DNA]</scope>
    <source>
        <strain evidence="1 2">03SUJ4</strain>
    </source>
</reference>
<dbReference type="Proteomes" id="UP001634747">
    <property type="component" value="Unassembled WGS sequence"/>
</dbReference>
<evidence type="ECO:0000313" key="2">
    <source>
        <dbReference type="Proteomes" id="UP001634747"/>
    </source>
</evidence>
<sequence>MTTEASQFHYRTEVIANLSDEARKFLIRLRNGALRRKQSWMHFSDLYIARCAECTLGDVVRLVAELKSKNLITHSLDGNRHRYSLVPQC</sequence>
<dbReference type="RefSeq" id="WP_263412803.1">
    <property type="nucleotide sequence ID" value="NZ_BAABBH010000001.1"/>
</dbReference>
<evidence type="ECO:0000313" key="1">
    <source>
        <dbReference type="EMBL" id="MFN2975678.1"/>
    </source>
</evidence>
<gene>
    <name evidence="1" type="ORF">ACK2TP_07875</name>
</gene>
<dbReference type="EMBL" id="JBJYXY010000001">
    <property type="protein sequence ID" value="MFN2975678.1"/>
    <property type="molecule type" value="Genomic_DNA"/>
</dbReference>
<comment type="caution">
    <text evidence="1">The sequence shown here is derived from an EMBL/GenBank/DDBJ whole genome shotgun (WGS) entry which is preliminary data.</text>
</comment>
<accession>A0ABW9KK38</accession>
<keyword evidence="2" id="KW-1185">Reference proteome</keyword>